<evidence type="ECO:0000313" key="1">
    <source>
        <dbReference type="EMBL" id="NHN31622.1"/>
    </source>
</evidence>
<name>A0ABX0J662_9BACL</name>
<protein>
    <recommendedName>
        <fullName evidence="3">Apea-like HEPN domain-containing protein</fullName>
    </recommendedName>
</protein>
<comment type="caution">
    <text evidence="1">The sequence shown here is derived from an EMBL/GenBank/DDBJ whole genome shotgun (WGS) entry which is preliminary data.</text>
</comment>
<proteinExistence type="predicted"/>
<keyword evidence="2" id="KW-1185">Reference proteome</keyword>
<evidence type="ECO:0008006" key="3">
    <source>
        <dbReference type="Google" id="ProtNLM"/>
    </source>
</evidence>
<gene>
    <name evidence="1" type="ORF">G9U52_17455</name>
</gene>
<reference evidence="1" key="1">
    <citation type="submission" date="2020-03" db="EMBL/GenBank/DDBJ databases">
        <title>Draft sequencing of Paenibacilllus sp. S3N08.</title>
        <authorList>
            <person name="Kim D.-U."/>
        </authorList>
    </citation>
    <scope>NUCLEOTIDE SEQUENCE</scope>
    <source>
        <strain evidence="1">S3N08</strain>
    </source>
</reference>
<dbReference type="Proteomes" id="UP001165962">
    <property type="component" value="Unassembled WGS sequence"/>
</dbReference>
<evidence type="ECO:0000313" key="2">
    <source>
        <dbReference type="Proteomes" id="UP001165962"/>
    </source>
</evidence>
<sequence length="519" mass="60646">MARHMIQANKEVFKRLIDKFKEFPELTTGDINTSDHVPRWISTNVDEKELLKHSTIQEKTLCLTDKYIFKINYKYEVEPFTQAQELQLIPVDAQVTIVQEEATRMQEEKEEQERAGEEYVHVTTGERFFIVLPEAQKFTEPFMRGAVNQINENAGLLTLVWGEGAYPLSELKDYGNQLIETVFGRDKAYEHKDLSDFFAPCDIWEVEEELYNKPPYAIYGGRLTQVDEKLNLDFLIVTKIKIRKMFEDDTGNIISEALFRGLTSTHWSHSFLEFYRCIERLYHIPYLKQLGTSLDSIKSTSDIASIIEDSLGWKPKEEEALIKLIQSLDSSFIGYIKQELNIFDPTVIISPDQTERLLKQKETNRAKLQDLLVDFNIIHTEGRTILENTRGFVIEKQELLVLSFSKYSNIIQSTVNEVINALDLYIIDTNNVDSENIKIKLIDDLSEFFYQQDQMNIQEKLKYDALIKIVARDLYKTRNNIAHWRPIGDNNKPIADWQKLIDVTIDIIDELYKEFRDDF</sequence>
<organism evidence="1 2">
    <name type="scientific">Paenibacillus agricola</name>
    <dbReference type="NCBI Taxonomy" id="2716264"/>
    <lineage>
        <taxon>Bacteria</taxon>
        <taxon>Bacillati</taxon>
        <taxon>Bacillota</taxon>
        <taxon>Bacilli</taxon>
        <taxon>Bacillales</taxon>
        <taxon>Paenibacillaceae</taxon>
        <taxon>Paenibacillus</taxon>
    </lineage>
</organism>
<accession>A0ABX0J662</accession>
<dbReference type="RefSeq" id="WP_166151907.1">
    <property type="nucleotide sequence ID" value="NZ_JAAOIW010000006.1"/>
</dbReference>
<dbReference type="EMBL" id="JAAOIW010000006">
    <property type="protein sequence ID" value="NHN31622.1"/>
    <property type="molecule type" value="Genomic_DNA"/>
</dbReference>